<feature type="compositionally biased region" description="Acidic residues" evidence="11">
    <location>
        <begin position="362"/>
        <end position="373"/>
    </location>
</feature>
<dbReference type="Gene3D" id="1.10.472.80">
    <property type="entry name" value="Ypt/Rab-GAP domain of gyp1p, domain 3"/>
    <property type="match status" value="1"/>
</dbReference>
<feature type="compositionally biased region" description="Low complexity" evidence="11">
    <location>
        <begin position="337"/>
        <end position="351"/>
    </location>
</feature>
<keyword evidence="7" id="KW-0007">Acetylation</keyword>
<dbReference type="SMART" id="SM00462">
    <property type="entry name" value="PTB"/>
    <property type="match status" value="2"/>
</dbReference>
<sequence>MADVVDTAVDGESHPPSSKAGGCVAERAFSLAYLGSTALDQRATLSMLPWIVAELLRRSEKEQIEREVVLYVCPPLVRCVPAGSQSNSSIFIFEQRAAHISRFVHCSRQPGSFAYLVRTQPDNPDSHTSCHVFRAPAGQPVQEVISCIRQVGKAAIKEDGRGKPGQPAGVAAAPVGSSEAPPAAPATAVVPSSGVGGVGGAQDAFCNAHKFEVLYRGRVSVAHKKAPPTLVDDCIAKFSLLESTRSRLRCLDDGESNGSPAPASDGPSFIAGGGDSRRSSQGADCADGPGSQDLIGDVGEPAPPVPPAAPTVSAAAAAAAAAAATAPSSALLAESRSSLSSSSSSPPAASAGADGRCAKTSEEEEEEDDDLVPDEGIVISARRLACNDSAGGNGGKAASGLSAVATCDSLAFDSDPLGVGVFAAVAATSGRSGSFSCVGGNGGGNTDGGGGGGSGGDLEGVPDFRGRCYSAAGSLQRKPAQASGGAGVGAAACRTGGQRRRHASAPSLVQPSDAEKNRTMLFQVGRFEINLISPDTKTVTIEKNFKDISSCSQGIKHVDHFGFICRESAEPGVTHYVCYVFQCASEALVDEIMLTLKQAFHTAASLQNAKTPVQLCEACPMHYLHKLCERIEGLYPPKAKLVIQKHVALLSDNEQADIFERVQRQRPTGDQDENEVVMCVLRQVCEGKQKTHTHLGDMPQQPTHGTGDLRSSPSQSKLDILKNKAKKSFTNSLENIFSRGGGRMRSRLGSVDNYDSLRERSLNACESTRDGSPGASPPLSPTLSPHSPPTPESPLQMRRRAHTFSHSLPQGSGAQRHITFADERAESTGQAGATPTPPPPSSSVSASASSSSFSAASFSASSSLSSSTAAAAAAAAAVGKSKLQRFYSFHSETHHRKGDLDWGGSGSGASLRGVWAELGGHNPPGRPSCPPARQRRISWRQHIFLRVVAPGKSCAASRAAAAARDGSELLPLSPLTPPLEESPIGSLFDSDFQPMGDESPVMRPTGPRAPPADEPIVIETGGGGGERHALSRVELRQLWRKAIDQQLLLIRVERQNRFREARRQLEQEKAQARLDYAEVTPCLRDVTVVWERLLGTPNRARVRCDMEKVHAAISQGVPRQRRGEIWQFLAEQYRLRHRLPPKQAPPDTPYPELLKRLTSQQHAILIDLGRTFPTHPYFSAQLGSGQLALYNLLKAYSLLDSEVGYCQGLSFVAGVLLLHLPECDAFHALIYLLYHLGLRRQYCPDMLSLQIQMYQLSRLLHDYHPDLYAHLEESEIGPSLYAAPWFLTLFASQFPLGFVARVFDMLFLQGTEVIFKVALSLLGSHQALIMQCDSFEGIMDFLKTTLPNLGLVQMEKTINQVCEMDLSRQLHAYEVEYHVLQDEMALQEPGGPSSSTGAATSADAERLEKTCLSLKRHNQDLVEELQSARERIHCLETAMERLRVSESRLRQSVNNRESERSALQAAALSSSSSATSSPTSSTAASASSSNTSTSSRHVKLPGGRPNATDLGS</sequence>
<dbReference type="CDD" id="cd01269">
    <property type="entry name" value="PTB_TBC1D1_like"/>
    <property type="match status" value="1"/>
</dbReference>
<dbReference type="Pfam" id="PF00640">
    <property type="entry name" value="PID"/>
    <property type="match status" value="1"/>
</dbReference>
<evidence type="ECO:0000313" key="13">
    <source>
        <dbReference type="Proteomes" id="UP001318040"/>
    </source>
</evidence>
<dbReference type="InterPro" id="IPR050302">
    <property type="entry name" value="Rab_GAP_TBC_domain"/>
</dbReference>
<dbReference type="SMART" id="SM00164">
    <property type="entry name" value="TBC"/>
    <property type="match status" value="1"/>
</dbReference>
<evidence type="ECO:0000259" key="12">
    <source>
        <dbReference type="PROSITE" id="PS50086"/>
    </source>
</evidence>
<dbReference type="Gene3D" id="1.10.8.270">
    <property type="entry name" value="putative rabgap domain of human tbc1 domain family member 14 like domains"/>
    <property type="match status" value="1"/>
</dbReference>
<feature type="region of interest" description="Disordered" evidence="11">
    <location>
        <begin position="1446"/>
        <end position="1512"/>
    </location>
</feature>
<keyword evidence="3" id="KW-0488">Methylation</keyword>
<feature type="region of interest" description="Disordered" evidence="11">
    <location>
        <begin position="690"/>
        <end position="715"/>
    </location>
</feature>
<comment type="subcellular location">
    <subcellularLocation>
        <location evidence="1">Cytoplasm</location>
    </subcellularLocation>
</comment>
<feature type="region of interest" description="Disordered" evidence="11">
    <location>
        <begin position="337"/>
        <end position="374"/>
    </location>
</feature>
<keyword evidence="13" id="KW-1185">Reference proteome</keyword>
<dbReference type="CDD" id="cd00934">
    <property type="entry name" value="PTB"/>
    <property type="match status" value="1"/>
</dbReference>
<evidence type="ECO:0000256" key="1">
    <source>
        <dbReference type="ARBA" id="ARBA00004496"/>
    </source>
</evidence>
<feature type="domain" description="Rab-GAP TBC" evidence="12">
    <location>
        <begin position="1116"/>
        <end position="1310"/>
    </location>
</feature>
<evidence type="ECO:0000256" key="9">
    <source>
        <dbReference type="ARBA" id="ARBA00081861"/>
    </source>
</evidence>
<evidence type="ECO:0000256" key="11">
    <source>
        <dbReference type="SAM" id="MobiDB-lite"/>
    </source>
</evidence>
<keyword evidence="4" id="KW-0963">Cytoplasm</keyword>
<dbReference type="SUPFAM" id="SSF50729">
    <property type="entry name" value="PH domain-like"/>
    <property type="match status" value="2"/>
</dbReference>
<dbReference type="GO" id="GO:0005096">
    <property type="term" value="F:GTPase activator activity"/>
    <property type="evidence" value="ECO:0007669"/>
    <property type="project" value="UniProtKB-KW"/>
</dbReference>
<gene>
    <name evidence="14" type="primary">LOC116943469</name>
</gene>
<organism evidence="13 14">
    <name type="scientific">Petromyzon marinus</name>
    <name type="common">Sea lamprey</name>
    <dbReference type="NCBI Taxonomy" id="7757"/>
    <lineage>
        <taxon>Eukaryota</taxon>
        <taxon>Metazoa</taxon>
        <taxon>Chordata</taxon>
        <taxon>Craniata</taxon>
        <taxon>Vertebrata</taxon>
        <taxon>Cyclostomata</taxon>
        <taxon>Hyperoartia</taxon>
        <taxon>Petromyzontiformes</taxon>
        <taxon>Petromyzontidae</taxon>
        <taxon>Petromyzon</taxon>
    </lineage>
</organism>
<dbReference type="InterPro" id="IPR035969">
    <property type="entry name" value="Rab-GAP_TBC_sf"/>
</dbReference>
<dbReference type="InterPro" id="IPR021785">
    <property type="entry name" value="DUF3350"/>
</dbReference>
<dbReference type="InterPro" id="IPR006020">
    <property type="entry name" value="PTB/PI_dom"/>
</dbReference>
<keyword evidence="6" id="KW-0677">Repeat</keyword>
<proteinExistence type="predicted"/>
<dbReference type="SUPFAM" id="SSF47923">
    <property type="entry name" value="Ypt/Rab-GAP domain of gyp1p"/>
    <property type="match status" value="2"/>
</dbReference>
<dbReference type="FunFam" id="1.10.472.80:FF:000003">
    <property type="entry name" value="Putative TBC1 domain family member 1"/>
    <property type="match status" value="1"/>
</dbReference>
<keyword evidence="5" id="KW-0597">Phosphoprotein</keyword>
<feature type="compositionally biased region" description="Polar residues" evidence="11">
    <location>
        <begin position="700"/>
        <end position="715"/>
    </location>
</feature>
<dbReference type="FunFam" id="2.30.29.30:FF:000076">
    <property type="entry name" value="TBC1 domain family member 4 isoform X1"/>
    <property type="match status" value="1"/>
</dbReference>
<feature type="region of interest" description="Disordered" evidence="11">
    <location>
        <begin position="251"/>
        <end position="310"/>
    </location>
</feature>
<dbReference type="FunFam" id="1.10.8.270:FF:000001">
    <property type="entry name" value="TBC1 domain family member 1"/>
    <property type="match status" value="1"/>
</dbReference>
<dbReference type="Gene3D" id="2.30.29.30">
    <property type="entry name" value="Pleckstrin-homology domain (PH domain)/Phosphotyrosine-binding domain (PTB)"/>
    <property type="match status" value="2"/>
</dbReference>
<feature type="compositionally biased region" description="Low complexity" evidence="11">
    <location>
        <begin position="164"/>
        <end position="189"/>
    </location>
</feature>
<feature type="region of interest" description="Disordered" evidence="11">
    <location>
        <begin position="158"/>
        <end position="189"/>
    </location>
</feature>
<feature type="coiled-coil region" evidence="10">
    <location>
        <begin position="1404"/>
        <end position="1445"/>
    </location>
</feature>
<keyword evidence="2" id="KW-0343">GTPase activation</keyword>
<dbReference type="Gene3D" id="1.10.10.2750">
    <property type="match status" value="1"/>
</dbReference>
<accession>A0AAJ7WW43</accession>
<dbReference type="PANTHER" id="PTHR47219">
    <property type="entry name" value="RAB GTPASE-ACTIVATING PROTEIN 1-LIKE"/>
    <property type="match status" value="1"/>
</dbReference>
<reference evidence="14" key="1">
    <citation type="submission" date="2025-08" db="UniProtKB">
        <authorList>
            <consortium name="RefSeq"/>
        </authorList>
    </citation>
    <scope>IDENTIFICATION</scope>
    <source>
        <tissue evidence="14">Sperm</tissue>
    </source>
</reference>
<evidence type="ECO:0000313" key="14">
    <source>
        <dbReference type="RefSeq" id="XP_032812150.1"/>
    </source>
</evidence>
<feature type="compositionally biased region" description="Pro residues" evidence="11">
    <location>
        <begin position="775"/>
        <end position="792"/>
    </location>
</feature>
<evidence type="ECO:0000256" key="6">
    <source>
        <dbReference type="ARBA" id="ARBA00022737"/>
    </source>
</evidence>
<dbReference type="PANTHER" id="PTHR47219:SF16">
    <property type="entry name" value="GTPASE ACTIVATING PROTEIN"/>
    <property type="match status" value="1"/>
</dbReference>
<dbReference type="InterPro" id="IPR011993">
    <property type="entry name" value="PH-like_dom_sf"/>
</dbReference>
<dbReference type="KEGG" id="pmrn:116943469"/>
<dbReference type="FunFam" id="1.10.10.2750:FF:000002">
    <property type="entry name" value="TBC1 domain family member 4"/>
    <property type="match status" value="1"/>
</dbReference>
<feature type="region of interest" description="Disordered" evidence="11">
    <location>
        <begin position="824"/>
        <end position="848"/>
    </location>
</feature>
<dbReference type="Proteomes" id="UP001318040">
    <property type="component" value="Chromosome 18"/>
</dbReference>
<dbReference type="GO" id="GO:0005737">
    <property type="term" value="C:cytoplasm"/>
    <property type="evidence" value="ECO:0007669"/>
    <property type="project" value="UniProtKB-SubCell"/>
</dbReference>
<dbReference type="Pfam" id="PF11830">
    <property type="entry name" value="DUF3350"/>
    <property type="match status" value="1"/>
</dbReference>
<evidence type="ECO:0000256" key="4">
    <source>
        <dbReference type="ARBA" id="ARBA00022490"/>
    </source>
</evidence>
<evidence type="ECO:0000256" key="8">
    <source>
        <dbReference type="ARBA" id="ARBA00072013"/>
    </source>
</evidence>
<feature type="region of interest" description="Disordered" evidence="11">
    <location>
        <begin position="764"/>
        <end position="796"/>
    </location>
</feature>
<keyword evidence="10" id="KW-0175">Coiled coil</keyword>
<dbReference type="GO" id="GO:0032869">
    <property type="term" value="P:cellular response to insulin stimulus"/>
    <property type="evidence" value="ECO:0007669"/>
    <property type="project" value="UniProtKB-ARBA"/>
</dbReference>
<evidence type="ECO:0000256" key="7">
    <source>
        <dbReference type="ARBA" id="ARBA00022990"/>
    </source>
</evidence>
<dbReference type="RefSeq" id="XP_032812150.1">
    <property type="nucleotide sequence ID" value="XM_032956259.1"/>
</dbReference>
<evidence type="ECO:0000256" key="10">
    <source>
        <dbReference type="SAM" id="Coils"/>
    </source>
</evidence>
<evidence type="ECO:0000256" key="3">
    <source>
        <dbReference type="ARBA" id="ARBA00022481"/>
    </source>
</evidence>
<name>A0AAJ7WW43_PETMA</name>
<dbReference type="InterPro" id="IPR000195">
    <property type="entry name" value="Rab-GAP-TBC_dom"/>
</dbReference>
<dbReference type="PROSITE" id="PS50086">
    <property type="entry name" value="TBC_RABGAP"/>
    <property type="match status" value="1"/>
</dbReference>
<evidence type="ECO:0000256" key="2">
    <source>
        <dbReference type="ARBA" id="ARBA00022468"/>
    </source>
</evidence>
<feature type="compositionally biased region" description="Low complexity" evidence="11">
    <location>
        <begin position="1461"/>
        <end position="1495"/>
    </location>
</feature>
<evidence type="ECO:0000256" key="5">
    <source>
        <dbReference type="ARBA" id="ARBA00022553"/>
    </source>
</evidence>
<dbReference type="Pfam" id="PF00566">
    <property type="entry name" value="RabGAP-TBC"/>
    <property type="match status" value="1"/>
</dbReference>
<protein>
    <recommendedName>
        <fullName evidence="8">TBC1 domain family member 4</fullName>
    </recommendedName>
    <alternativeName>
        <fullName evidence="9">Akt substrate of 160 kDa</fullName>
    </alternativeName>
</protein>